<gene>
    <name evidence="5" type="ORF">PCL_11799</name>
</gene>
<evidence type="ECO:0008006" key="7">
    <source>
        <dbReference type="Google" id="ProtNLM"/>
    </source>
</evidence>
<evidence type="ECO:0000256" key="4">
    <source>
        <dbReference type="ARBA" id="ARBA00023002"/>
    </source>
</evidence>
<evidence type="ECO:0000256" key="1">
    <source>
        <dbReference type="ARBA" id="ARBA00010139"/>
    </source>
</evidence>
<sequence>MGDLSGCNGKLTAVGIGSNHAGPHPSSLKSPVDLPEWHENLPTGYKCGQTLVGDGWAGRDGDPFRVIIMGAGAAGIDFLHQAPKALKGLHIDIKCFEKNSDVGGTWYENRYPGCACDGPSASYQFPWCPNPDWTKFYSEAPEIWRYMKGIVVDEGLDKYIQLNTKVVRATWDDADSRWVVGLATTDGRRHWEERCDIFLNGGGFLNAWKWPDIPGLHSFSGRLFHTAQYEEGFDLKGKRVAVIGSGSSGVQTVASVYEDVSKLYTWVRSPTWITAGFAQKFAGKHGANFAYSEDRKTEWRQNPAMYLKYRKQVEGELNQRYKSTLRNTMESQEANEFSYREMHSKLGGDKRLVDKIIPKNFNVGCRRPTPGNGYLESLIGDKTTCFTETIHSITPAGFKDQQGNEYEVDVIICATGFDTSFRPQFPIIGLDGTNLADRWQEVPESYIGIAAPRMPNYFMFTGPFTPVAQGSILPIHTHMSKYFIQVIRKMYTQHIRRIVPKDKVVEQFMEHCRAYLARTCWADPCTSWFKQGRADGLIVMWPGSRLAFFQVVETPNLEDFDIEYHSINRFGFLGNGFAAYEFEEDGDTTPYLDCEYVLAPPQATMETLLTAGQE</sequence>
<dbReference type="Proteomes" id="UP000245956">
    <property type="component" value="Unassembled WGS sequence"/>
</dbReference>
<dbReference type="InterPro" id="IPR051209">
    <property type="entry name" value="FAD-bind_Monooxygenase_sf"/>
</dbReference>
<keyword evidence="2" id="KW-0285">Flavoprotein</keyword>
<evidence type="ECO:0000313" key="6">
    <source>
        <dbReference type="Proteomes" id="UP000245956"/>
    </source>
</evidence>
<dbReference type="GO" id="GO:0050660">
    <property type="term" value="F:flavin adenine dinucleotide binding"/>
    <property type="evidence" value="ECO:0007669"/>
    <property type="project" value="InterPro"/>
</dbReference>
<comment type="similarity">
    <text evidence="1">Belongs to the FAD-binding monooxygenase family.</text>
</comment>
<dbReference type="GO" id="GO:0004499">
    <property type="term" value="F:N,N-dimethylaniline monooxygenase activity"/>
    <property type="evidence" value="ECO:0007669"/>
    <property type="project" value="InterPro"/>
</dbReference>
<evidence type="ECO:0000256" key="2">
    <source>
        <dbReference type="ARBA" id="ARBA00022630"/>
    </source>
</evidence>
<dbReference type="Pfam" id="PF00743">
    <property type="entry name" value="FMO-like"/>
    <property type="match status" value="1"/>
</dbReference>
<organism evidence="5 6">
    <name type="scientific">Purpureocillium lilacinum</name>
    <name type="common">Paecilomyces lilacinus</name>
    <dbReference type="NCBI Taxonomy" id="33203"/>
    <lineage>
        <taxon>Eukaryota</taxon>
        <taxon>Fungi</taxon>
        <taxon>Dikarya</taxon>
        <taxon>Ascomycota</taxon>
        <taxon>Pezizomycotina</taxon>
        <taxon>Sordariomycetes</taxon>
        <taxon>Hypocreomycetidae</taxon>
        <taxon>Hypocreales</taxon>
        <taxon>Ophiocordycipitaceae</taxon>
        <taxon>Purpureocillium</taxon>
    </lineage>
</organism>
<dbReference type="SUPFAM" id="SSF51905">
    <property type="entry name" value="FAD/NAD(P)-binding domain"/>
    <property type="match status" value="3"/>
</dbReference>
<evidence type="ECO:0000256" key="3">
    <source>
        <dbReference type="ARBA" id="ARBA00022827"/>
    </source>
</evidence>
<dbReference type="InterPro" id="IPR020946">
    <property type="entry name" value="Flavin_mOase-like"/>
</dbReference>
<protein>
    <recommendedName>
        <fullName evidence="7">Dimethylaniline monooxygenase</fullName>
    </recommendedName>
</protein>
<dbReference type="PANTHER" id="PTHR42877">
    <property type="entry name" value="L-ORNITHINE N(5)-MONOOXYGENASE-RELATED"/>
    <property type="match status" value="1"/>
</dbReference>
<dbReference type="Gene3D" id="3.50.50.60">
    <property type="entry name" value="FAD/NAD(P)-binding domain"/>
    <property type="match status" value="2"/>
</dbReference>
<dbReference type="InterPro" id="IPR036188">
    <property type="entry name" value="FAD/NAD-bd_sf"/>
</dbReference>
<keyword evidence="3" id="KW-0274">FAD</keyword>
<comment type="caution">
    <text evidence="5">The sequence shown here is derived from an EMBL/GenBank/DDBJ whole genome shotgun (WGS) entry which is preliminary data.</text>
</comment>
<reference evidence="5 6" key="1">
    <citation type="journal article" date="2016" name="Front. Microbiol.">
        <title>Genome and transcriptome sequences reveal the specific parasitism of the nematophagous Purpureocillium lilacinum 36-1.</title>
        <authorList>
            <person name="Xie J."/>
            <person name="Li S."/>
            <person name="Mo C."/>
            <person name="Xiao X."/>
            <person name="Peng D."/>
            <person name="Wang G."/>
            <person name="Xiao Y."/>
        </authorList>
    </citation>
    <scope>NUCLEOTIDE SEQUENCE [LARGE SCALE GENOMIC DNA]</scope>
    <source>
        <strain evidence="5 6">36-1</strain>
    </source>
</reference>
<accession>A0A2U3EB29</accession>
<dbReference type="AlphaFoldDB" id="A0A2U3EB29"/>
<evidence type="ECO:0000313" key="5">
    <source>
        <dbReference type="EMBL" id="PWI71705.1"/>
    </source>
</evidence>
<dbReference type="GO" id="GO:0050661">
    <property type="term" value="F:NADP binding"/>
    <property type="evidence" value="ECO:0007669"/>
    <property type="project" value="InterPro"/>
</dbReference>
<dbReference type="EMBL" id="LCWV01000007">
    <property type="protein sequence ID" value="PWI71705.1"/>
    <property type="molecule type" value="Genomic_DNA"/>
</dbReference>
<dbReference type="PANTHER" id="PTHR42877:SF7">
    <property type="entry name" value="FLAVIN-BINDING MONOOXYGENASE-RELATED"/>
    <property type="match status" value="1"/>
</dbReference>
<keyword evidence="4" id="KW-0560">Oxidoreductase</keyword>
<name>A0A2U3EB29_PURLI</name>
<proteinExistence type="inferred from homology"/>